<dbReference type="SMART" id="SM00220">
    <property type="entry name" value="S_TKc"/>
    <property type="match status" value="1"/>
</dbReference>
<dbReference type="Proteomes" id="UP001210211">
    <property type="component" value="Unassembled WGS sequence"/>
</dbReference>
<evidence type="ECO:0000256" key="4">
    <source>
        <dbReference type="ARBA" id="ARBA00022840"/>
    </source>
</evidence>
<dbReference type="FunFam" id="3.30.200.20:FF:000162">
    <property type="entry name" value="Adenine nucleotide alpha hydrolase-like domain kinase"/>
    <property type="match status" value="1"/>
</dbReference>
<dbReference type="InterPro" id="IPR000719">
    <property type="entry name" value="Prot_kinase_dom"/>
</dbReference>
<gene>
    <name evidence="10" type="ORF">LUZ61_003581</name>
</gene>
<feature type="signal peptide" evidence="8">
    <location>
        <begin position="1"/>
        <end position="27"/>
    </location>
</feature>
<evidence type="ECO:0000256" key="5">
    <source>
        <dbReference type="PROSITE-ProRule" id="PRU10141"/>
    </source>
</evidence>
<evidence type="ECO:0000256" key="2">
    <source>
        <dbReference type="ARBA" id="ARBA00022741"/>
    </source>
</evidence>
<name>A0AAD5ZL85_9POAL</name>
<dbReference type="Pfam" id="PF00069">
    <property type="entry name" value="Pkinase"/>
    <property type="match status" value="1"/>
</dbReference>
<dbReference type="InterPro" id="IPR011009">
    <property type="entry name" value="Kinase-like_dom_sf"/>
</dbReference>
<keyword evidence="3" id="KW-0418">Kinase</keyword>
<dbReference type="SUPFAM" id="SSF56112">
    <property type="entry name" value="Protein kinase-like (PK-like)"/>
    <property type="match status" value="1"/>
</dbReference>
<accession>A0AAD5ZL85</accession>
<dbReference type="GO" id="GO:0004674">
    <property type="term" value="F:protein serine/threonine kinase activity"/>
    <property type="evidence" value="ECO:0007669"/>
    <property type="project" value="UniProtKB-KW"/>
</dbReference>
<keyword evidence="6" id="KW-0723">Serine/threonine-protein kinase</keyword>
<evidence type="ECO:0000256" key="3">
    <source>
        <dbReference type="ARBA" id="ARBA00022777"/>
    </source>
</evidence>
<dbReference type="EMBL" id="JAMRDG010000001">
    <property type="protein sequence ID" value="KAJ3699876.1"/>
    <property type="molecule type" value="Genomic_DNA"/>
</dbReference>
<dbReference type="InterPro" id="IPR017441">
    <property type="entry name" value="Protein_kinase_ATP_BS"/>
</dbReference>
<keyword evidence="7" id="KW-0472">Membrane</keyword>
<keyword evidence="8" id="KW-0732">Signal</keyword>
<dbReference type="PROSITE" id="PS50011">
    <property type="entry name" value="PROTEIN_KINASE_DOM"/>
    <property type="match status" value="1"/>
</dbReference>
<feature type="transmembrane region" description="Helical" evidence="7">
    <location>
        <begin position="58"/>
        <end position="79"/>
    </location>
</feature>
<evidence type="ECO:0000313" key="10">
    <source>
        <dbReference type="EMBL" id="KAJ3699876.1"/>
    </source>
</evidence>
<keyword evidence="7" id="KW-0812">Transmembrane</keyword>
<comment type="caution">
    <text evidence="10">The sequence shown here is derived from an EMBL/GenBank/DDBJ whole genome shotgun (WGS) entry which is preliminary data.</text>
</comment>
<feature type="binding site" evidence="5">
    <location>
        <position position="165"/>
    </location>
    <ligand>
        <name>ATP</name>
        <dbReference type="ChEBI" id="CHEBI:30616"/>
    </ligand>
</feature>
<sequence>MSMALSTTLLLSSFLISLLLLIIPSHCILDPTSTTLAIESFEPPQPPSLTTSERLSKWIVFAIYGGVFLLAIIGFLSYLMCSRLGCCGEEEHNSASEEEAGLLGPDNPAQRDGPVPPDLENLVAFSFKDLKDATENFSISTQVGVGGFGAVYRGQLSDGRLVAVKRCKVQKVSDRDFVFKAELKTQGKAQHGNVVSLIGYCIENNERIIVFEYMAEKDLYGHLHPELCQKKSQLFESWKLRVKVLLDAARGIHYLHQEANPRIIHRDIKSSNILLNETWDAKISDFGFAFVGPVLGRNDVEVHRVFGTIGYMDPLWSSWMSNFVSVVTPESDVYSFGVVMLEAITGRKAYDEHRELLLADLDFTTENLGEVLDRRLALPVGAEMIIIERVMQIAKQCVKRHKRPLIA</sequence>
<evidence type="ECO:0000313" key="11">
    <source>
        <dbReference type="Proteomes" id="UP001210211"/>
    </source>
</evidence>
<evidence type="ECO:0000256" key="8">
    <source>
        <dbReference type="SAM" id="SignalP"/>
    </source>
</evidence>
<dbReference type="InterPro" id="IPR008271">
    <property type="entry name" value="Ser/Thr_kinase_AS"/>
</dbReference>
<evidence type="ECO:0000256" key="6">
    <source>
        <dbReference type="RuleBase" id="RU000304"/>
    </source>
</evidence>
<reference evidence="10 11" key="1">
    <citation type="journal article" date="2022" name="Cell">
        <title>Repeat-based holocentromeres influence genome architecture and karyotype evolution.</title>
        <authorList>
            <person name="Hofstatter P.G."/>
            <person name="Thangavel G."/>
            <person name="Lux T."/>
            <person name="Neumann P."/>
            <person name="Vondrak T."/>
            <person name="Novak P."/>
            <person name="Zhang M."/>
            <person name="Costa L."/>
            <person name="Castellani M."/>
            <person name="Scott A."/>
            <person name="Toegelov H."/>
            <person name="Fuchs J."/>
            <person name="Mata-Sucre Y."/>
            <person name="Dias Y."/>
            <person name="Vanzela A.L.L."/>
            <person name="Huettel B."/>
            <person name="Almeida C.C.S."/>
            <person name="Simkova H."/>
            <person name="Souza G."/>
            <person name="Pedrosa-Harand A."/>
            <person name="Macas J."/>
            <person name="Mayer K.F.X."/>
            <person name="Houben A."/>
            <person name="Marques A."/>
        </authorList>
    </citation>
    <scope>NUCLEOTIDE SEQUENCE [LARGE SCALE GENOMIC DNA]</scope>
    <source>
        <strain evidence="10">RhyTen1mFocal</strain>
    </source>
</reference>
<feature type="domain" description="Protein kinase" evidence="9">
    <location>
        <begin position="137"/>
        <end position="407"/>
    </location>
</feature>
<keyword evidence="2 5" id="KW-0547">Nucleotide-binding</keyword>
<organism evidence="10 11">
    <name type="scientific">Rhynchospora tenuis</name>
    <dbReference type="NCBI Taxonomy" id="198213"/>
    <lineage>
        <taxon>Eukaryota</taxon>
        <taxon>Viridiplantae</taxon>
        <taxon>Streptophyta</taxon>
        <taxon>Embryophyta</taxon>
        <taxon>Tracheophyta</taxon>
        <taxon>Spermatophyta</taxon>
        <taxon>Magnoliopsida</taxon>
        <taxon>Liliopsida</taxon>
        <taxon>Poales</taxon>
        <taxon>Cyperaceae</taxon>
        <taxon>Cyperoideae</taxon>
        <taxon>Rhynchosporeae</taxon>
        <taxon>Rhynchospora</taxon>
    </lineage>
</organism>
<comment type="similarity">
    <text evidence="6">Belongs to the protein kinase superfamily.</text>
</comment>
<dbReference type="PANTHER" id="PTHR46146">
    <property type="entry name" value="SERINE/THREONINE-PROTEIN KINASE-LIKE PROTEIN CCR4"/>
    <property type="match status" value="1"/>
</dbReference>
<proteinExistence type="inferred from homology"/>
<keyword evidence="11" id="KW-1185">Reference proteome</keyword>
<keyword evidence="4 5" id="KW-0067">ATP-binding</keyword>
<dbReference type="AlphaFoldDB" id="A0AAD5ZL85"/>
<dbReference type="PANTHER" id="PTHR46146:SF3">
    <property type="entry name" value="SERINE_THREONINE-PROTEIN KINASE-LIKE PROTEIN CCR3-RELATED"/>
    <property type="match status" value="1"/>
</dbReference>
<dbReference type="GO" id="GO:0005524">
    <property type="term" value="F:ATP binding"/>
    <property type="evidence" value="ECO:0007669"/>
    <property type="project" value="UniProtKB-UniRule"/>
</dbReference>
<evidence type="ECO:0000256" key="1">
    <source>
        <dbReference type="ARBA" id="ARBA00022679"/>
    </source>
</evidence>
<evidence type="ECO:0000256" key="7">
    <source>
        <dbReference type="SAM" id="Phobius"/>
    </source>
</evidence>
<dbReference type="Gene3D" id="3.30.200.20">
    <property type="entry name" value="Phosphorylase Kinase, domain 1"/>
    <property type="match status" value="1"/>
</dbReference>
<dbReference type="PROSITE" id="PS00108">
    <property type="entry name" value="PROTEIN_KINASE_ST"/>
    <property type="match status" value="1"/>
</dbReference>
<keyword evidence="7" id="KW-1133">Transmembrane helix</keyword>
<keyword evidence="1" id="KW-0808">Transferase</keyword>
<evidence type="ECO:0000259" key="9">
    <source>
        <dbReference type="PROSITE" id="PS50011"/>
    </source>
</evidence>
<protein>
    <recommendedName>
        <fullName evidence="9">Protein kinase domain-containing protein</fullName>
    </recommendedName>
</protein>
<feature type="chain" id="PRO_5042040946" description="Protein kinase domain-containing protein" evidence="8">
    <location>
        <begin position="28"/>
        <end position="407"/>
    </location>
</feature>
<dbReference type="Gene3D" id="1.10.510.10">
    <property type="entry name" value="Transferase(Phosphotransferase) domain 1"/>
    <property type="match status" value="1"/>
</dbReference>
<dbReference type="PROSITE" id="PS00107">
    <property type="entry name" value="PROTEIN_KINASE_ATP"/>
    <property type="match status" value="1"/>
</dbReference>